<keyword evidence="3" id="KW-1185">Reference proteome</keyword>
<dbReference type="InterPro" id="IPR025883">
    <property type="entry name" value="Cadherin-like_domain"/>
</dbReference>
<feature type="domain" description="SLH" evidence="1">
    <location>
        <begin position="876"/>
        <end position="935"/>
    </location>
</feature>
<dbReference type="Gene3D" id="2.60.40.2810">
    <property type="match status" value="1"/>
</dbReference>
<dbReference type="Proteomes" id="UP000293568">
    <property type="component" value="Chromosome"/>
</dbReference>
<accession>A0A4P6EQW9</accession>
<protein>
    <recommendedName>
        <fullName evidence="1">SLH domain-containing protein</fullName>
    </recommendedName>
</protein>
<dbReference type="InterPro" id="IPR001119">
    <property type="entry name" value="SLH_dom"/>
</dbReference>
<reference evidence="2 3" key="1">
    <citation type="submission" date="2019-01" db="EMBL/GenBank/DDBJ databases">
        <title>Genome sequencing of strain FW100M-2.</title>
        <authorList>
            <person name="Heo J."/>
            <person name="Kim S.-J."/>
            <person name="Kim J.-S."/>
            <person name="Hong S.-B."/>
            <person name="Kwon S.-W."/>
        </authorList>
    </citation>
    <scope>NUCLEOTIDE SEQUENCE [LARGE SCALE GENOMIC DNA]</scope>
    <source>
        <strain evidence="2 3">FW100M-2</strain>
    </source>
</reference>
<gene>
    <name evidence="2" type="ORF">ET464_01440</name>
</gene>
<dbReference type="KEGG" id="pprt:ET464_01440"/>
<dbReference type="RefSeq" id="WP_129437617.1">
    <property type="nucleotide sequence ID" value="NZ_CP035492.1"/>
</dbReference>
<evidence type="ECO:0000313" key="3">
    <source>
        <dbReference type="Proteomes" id="UP000293568"/>
    </source>
</evidence>
<dbReference type="PANTHER" id="PTHR43308">
    <property type="entry name" value="OUTER MEMBRANE PROTEIN ALPHA-RELATED"/>
    <property type="match status" value="1"/>
</dbReference>
<feature type="domain" description="SLH" evidence="1">
    <location>
        <begin position="751"/>
        <end position="814"/>
    </location>
</feature>
<dbReference type="Pfam" id="PF12733">
    <property type="entry name" value="Cadherin-like"/>
    <property type="match status" value="4"/>
</dbReference>
<dbReference type="OrthoDB" id="9802993at2"/>
<dbReference type="Pfam" id="PF00395">
    <property type="entry name" value="SLH"/>
    <property type="match status" value="3"/>
</dbReference>
<feature type="domain" description="SLH" evidence="1">
    <location>
        <begin position="817"/>
        <end position="875"/>
    </location>
</feature>
<proteinExistence type="predicted"/>
<organism evidence="2 3">
    <name type="scientific">Paenibacillus protaetiae</name>
    <dbReference type="NCBI Taxonomy" id="2509456"/>
    <lineage>
        <taxon>Bacteria</taxon>
        <taxon>Bacillati</taxon>
        <taxon>Bacillota</taxon>
        <taxon>Bacilli</taxon>
        <taxon>Bacillales</taxon>
        <taxon>Paenibacillaceae</taxon>
        <taxon>Paenibacillus</taxon>
    </lineage>
</organism>
<dbReference type="EMBL" id="CP035492">
    <property type="protein sequence ID" value="QAY65242.1"/>
    <property type="molecule type" value="Genomic_DNA"/>
</dbReference>
<dbReference type="Pfam" id="PF17963">
    <property type="entry name" value="Big_9"/>
    <property type="match status" value="1"/>
</dbReference>
<dbReference type="AlphaFoldDB" id="A0A4P6EQW9"/>
<evidence type="ECO:0000313" key="2">
    <source>
        <dbReference type="EMBL" id="QAY65242.1"/>
    </source>
</evidence>
<dbReference type="PROSITE" id="PS51272">
    <property type="entry name" value="SLH"/>
    <property type="match status" value="3"/>
</dbReference>
<name>A0A4P6EQW9_9BACL</name>
<evidence type="ECO:0000259" key="1">
    <source>
        <dbReference type="PROSITE" id="PS51272"/>
    </source>
</evidence>
<dbReference type="InterPro" id="IPR051465">
    <property type="entry name" value="Cell_Envelope_Struct_Comp"/>
</dbReference>
<sequence>MIKRVHSLVFVMLALSVILYGFGNPVMVNAAAAPTDLVLSNTSINRSAADHSIVGTLATMDEDAGDTFTYSLVAGTGSDNNSLFELAGNRLQAVSPAAMSPGTYSVRIRTTDSTGGSFENVFAITVIGSSPPIAFNDSYNTSEDMPLSVSVPGVLANDSDADGDALTATLVTGPLHGTLTLNSNGSLTYVPLTNYTGSDSFTYKACDGTVCSNSATATIYVAPGSAQSDVSIAALMVGGELAPAFSNDISDYDVYMDNSSNGSSYIAVMVKDARTKIDYRVNSGTWNSLGNWVSSGNIGMNPGLNLIEVKITSIDNSNSRMINLHVHRPLPNDSTIRKLEVSEGAFSPSFDPAITGYTVNVPYTTTSITITANLTDGDAAVTVDGIYPSSDHRTEISNLNVGSNNITITVTSADHSSVTTYTVNIVRAPASTNADLSDLGLSNGSLNPLFASGITAYTAEVDSDISSITVTPTAAEAHATMKVKVNGGAEAAVVSGTPTVLPLNVGDNTLQVQVTAQDGTTVKTYSISVHRFSSNADLSSLTLSSGMMSPGFNSATTEYDVELPNATSSFTFKPTLANPLSAVEWKAGSGTYASLTNNTDSPGIVLQEGLNTVLIKVTAEDGSEKVYTIRVNRESSNVKLSGLTLSSGSISPAFDENTFDYSTSVSYAIDVITLRALVADSHATAEIALNHGAYTSLTSGADSPQLSLNQGKNTIQIKVTAQSGAEQIYTITVHRGNAPTSSVPPVVDPPAPTVSFNDITGHWAEEMILEGAEQGWISGYPDGSFHPNAAVTRQDFVVIIAQALGWQRNAALGNHSFSDQAEIAPYAADAVQIAFQKGLVNGYGNGSFLPDAPINRAEVVVMLMRSLGQQPASAASTGFDDDSHIPLWAKPSVAAANEAGLINGRGNNTFVPDAAATRAEAVTMMLHLLDYNKRR</sequence>
<dbReference type="PANTHER" id="PTHR43308:SF5">
    <property type="entry name" value="S-LAYER PROTEIN _ PEPTIDOGLYCAN ENDO-BETA-N-ACETYLGLUCOSAMINIDASE"/>
    <property type="match status" value="1"/>
</dbReference>